<dbReference type="OrthoDB" id="313603at2157"/>
<gene>
    <name evidence="2" type="ORF">SAMN04487945_2824</name>
</gene>
<dbReference type="Pfam" id="PF09997">
    <property type="entry name" value="DUF2238"/>
    <property type="match status" value="1"/>
</dbReference>
<dbReference type="Proteomes" id="UP000198518">
    <property type="component" value="Unassembled WGS sequence"/>
</dbReference>
<sequence>MTLADRIRVSARRQRQAARGMQLSLVGFLFVGVYEGDPGIVANAGLGLAVTYLPAVLERDYGIPMDAGLTLWITSAVFLHALGIVGLPGSETNFYAPGGIPWWDHLTHALSSSVVAGGGYAVVRAVDEHSDDVELPPRFVSVFILSTVLAAGVFWEVVEYALMAVSDLTGGSLLVVYGLGDIVLDLVFNAAGAVVAAVWGTAHLGGVTAALGQRLGEWSTGE</sequence>
<evidence type="ECO:0000313" key="3">
    <source>
        <dbReference type="Proteomes" id="UP000198518"/>
    </source>
</evidence>
<proteinExistence type="predicted"/>
<accession>A0A1I0QQ73</accession>
<keyword evidence="1" id="KW-1133">Transmembrane helix</keyword>
<dbReference type="AlphaFoldDB" id="A0A1I0QQ73"/>
<evidence type="ECO:0000256" key="1">
    <source>
        <dbReference type="SAM" id="Phobius"/>
    </source>
</evidence>
<organism evidence="2 3">
    <name type="scientific">Halobacterium jilantaiense</name>
    <dbReference type="NCBI Taxonomy" id="355548"/>
    <lineage>
        <taxon>Archaea</taxon>
        <taxon>Methanobacteriati</taxon>
        <taxon>Methanobacteriota</taxon>
        <taxon>Stenosarchaea group</taxon>
        <taxon>Halobacteria</taxon>
        <taxon>Halobacteriales</taxon>
        <taxon>Halobacteriaceae</taxon>
        <taxon>Halobacterium</taxon>
    </lineage>
</organism>
<keyword evidence="1" id="KW-0812">Transmembrane</keyword>
<feature type="transmembrane region" description="Helical" evidence="1">
    <location>
        <begin position="16"/>
        <end position="34"/>
    </location>
</feature>
<reference evidence="2 3" key="1">
    <citation type="submission" date="2016-10" db="EMBL/GenBank/DDBJ databases">
        <authorList>
            <person name="de Groot N.N."/>
        </authorList>
    </citation>
    <scope>NUCLEOTIDE SEQUENCE [LARGE SCALE GENOMIC DNA]</scope>
    <source>
        <strain evidence="2 3">CGMCC 1.5337</strain>
    </source>
</reference>
<feature type="transmembrane region" description="Helical" evidence="1">
    <location>
        <begin position="135"/>
        <end position="154"/>
    </location>
</feature>
<evidence type="ECO:0000313" key="2">
    <source>
        <dbReference type="EMBL" id="SEW29390.1"/>
    </source>
</evidence>
<protein>
    <submittedName>
        <fullName evidence="2">Uncharacterized protein</fullName>
    </submittedName>
</protein>
<keyword evidence="1" id="KW-0472">Membrane</keyword>
<feature type="transmembrane region" description="Helical" evidence="1">
    <location>
        <begin position="102"/>
        <end position="123"/>
    </location>
</feature>
<dbReference type="InterPro" id="IPR014509">
    <property type="entry name" value="YjdF-like"/>
</dbReference>
<dbReference type="STRING" id="355548.SAMN04487945_2824"/>
<keyword evidence="3" id="KW-1185">Reference proteome</keyword>
<name>A0A1I0QQ73_9EURY</name>
<feature type="transmembrane region" description="Helical" evidence="1">
    <location>
        <begin position="69"/>
        <end position="90"/>
    </location>
</feature>
<feature type="transmembrane region" description="Helical" evidence="1">
    <location>
        <begin position="40"/>
        <end position="57"/>
    </location>
</feature>
<dbReference type="EMBL" id="FOJA01000001">
    <property type="protein sequence ID" value="SEW29390.1"/>
    <property type="molecule type" value="Genomic_DNA"/>
</dbReference>
<dbReference type="RefSeq" id="WP_089670104.1">
    <property type="nucleotide sequence ID" value="NZ_FOJA01000001.1"/>
</dbReference>